<dbReference type="SUPFAM" id="SSF50891">
    <property type="entry name" value="Cyclophilin-like"/>
    <property type="match status" value="1"/>
</dbReference>
<sequence>MTRAVFLVEHAGPLTTVQDRGRFGYLRYGVTEAGPMDRQAFAIAQAALGNPLNAAAIETTIGGVALRCIEGEVTVASAGGGFHCAVDGRPVGAWGVFSIREGSVLTVRPGYWGSWTYLAFAGDIVAPAWLGSRATNVLSDFGGLRLQAGQHLEIRDAERRPGRERDLVLPVTSRPRQEVRVVLGPQDRFFAPETIRRLLSETFTLSNEYDRMGVRLQGPKLPIVGTLDMPSEALPRGSVQVPGHGDPIVLMADHQTTGGYPKIAVLASADQDGFAQLRSRDRVTFRAVTASQAASSARTRAGALRQYLQALGVREQRSAVH</sequence>
<organism evidence="5 6">
    <name type="scientific">Neoroseomonas soli</name>
    <dbReference type="NCBI Taxonomy" id="1081025"/>
    <lineage>
        <taxon>Bacteria</taxon>
        <taxon>Pseudomonadati</taxon>
        <taxon>Pseudomonadota</taxon>
        <taxon>Alphaproteobacteria</taxon>
        <taxon>Acetobacterales</taxon>
        <taxon>Acetobacteraceae</taxon>
        <taxon>Neoroseomonas</taxon>
    </lineage>
</organism>
<dbReference type="Proteomes" id="UP001138751">
    <property type="component" value="Unassembled WGS sequence"/>
</dbReference>
<dbReference type="PANTHER" id="PTHR43309:SF3">
    <property type="entry name" value="5-OXOPROLINASE SUBUNIT C"/>
    <property type="match status" value="1"/>
</dbReference>
<reference evidence="5" key="1">
    <citation type="submission" date="2020-01" db="EMBL/GenBank/DDBJ databases">
        <authorList>
            <person name="Rat A."/>
        </authorList>
    </citation>
    <scope>NUCLEOTIDE SEQUENCE</scope>
    <source>
        <strain evidence="5">LMG 31231</strain>
    </source>
</reference>
<feature type="domain" description="Carboxyltransferase" evidence="4">
    <location>
        <begin position="27"/>
        <end position="303"/>
    </location>
</feature>
<evidence type="ECO:0000313" key="5">
    <source>
        <dbReference type="EMBL" id="MBR0669597.1"/>
    </source>
</evidence>
<dbReference type="InterPro" id="IPR052708">
    <property type="entry name" value="PxpC"/>
</dbReference>
<dbReference type="GO" id="GO:0016787">
    <property type="term" value="F:hydrolase activity"/>
    <property type="evidence" value="ECO:0007669"/>
    <property type="project" value="UniProtKB-KW"/>
</dbReference>
<evidence type="ECO:0000256" key="2">
    <source>
        <dbReference type="ARBA" id="ARBA00022801"/>
    </source>
</evidence>
<dbReference type="Pfam" id="PF02626">
    <property type="entry name" value="CT_A_B"/>
    <property type="match status" value="1"/>
</dbReference>
<comment type="caution">
    <text evidence="5">The sequence shown here is derived from an EMBL/GenBank/DDBJ whole genome shotgun (WGS) entry which is preliminary data.</text>
</comment>
<keyword evidence="6" id="KW-1185">Reference proteome</keyword>
<proteinExistence type="predicted"/>
<evidence type="ECO:0000313" key="6">
    <source>
        <dbReference type="Proteomes" id="UP001138751"/>
    </source>
</evidence>
<dbReference type="AlphaFoldDB" id="A0A9X9WR18"/>
<evidence type="ECO:0000259" key="4">
    <source>
        <dbReference type="SMART" id="SM00797"/>
    </source>
</evidence>
<dbReference type="SMART" id="SM00797">
    <property type="entry name" value="AHS2"/>
    <property type="match status" value="1"/>
</dbReference>
<dbReference type="InterPro" id="IPR029000">
    <property type="entry name" value="Cyclophilin-like_dom_sf"/>
</dbReference>
<dbReference type="NCBIfam" id="TIGR00724">
    <property type="entry name" value="urea_amlyse_rel"/>
    <property type="match status" value="1"/>
</dbReference>
<evidence type="ECO:0000256" key="3">
    <source>
        <dbReference type="ARBA" id="ARBA00022840"/>
    </source>
</evidence>
<accession>A0A9X9WR18</accession>
<dbReference type="GO" id="GO:0005524">
    <property type="term" value="F:ATP binding"/>
    <property type="evidence" value="ECO:0007669"/>
    <property type="project" value="UniProtKB-KW"/>
</dbReference>
<dbReference type="PANTHER" id="PTHR43309">
    <property type="entry name" value="5-OXOPROLINASE SUBUNIT C"/>
    <property type="match status" value="1"/>
</dbReference>
<reference evidence="5" key="2">
    <citation type="journal article" date="2021" name="Syst. Appl. Microbiol.">
        <title>Roseomonas hellenica sp. nov., isolated from roots of wild-growing Alkanna tinctoria.</title>
        <authorList>
            <person name="Rat A."/>
            <person name="Naranjo H.D."/>
            <person name="Lebbe L."/>
            <person name="Cnockaert M."/>
            <person name="Krigas N."/>
            <person name="Grigoriadou K."/>
            <person name="Maloupa E."/>
            <person name="Willems A."/>
        </authorList>
    </citation>
    <scope>NUCLEOTIDE SEQUENCE</scope>
    <source>
        <strain evidence="5">LMG 31231</strain>
    </source>
</reference>
<gene>
    <name evidence="5" type="ORF">GXW76_00295</name>
</gene>
<name>A0A9X9WR18_9PROT</name>
<dbReference type="EMBL" id="JAAEDM010000001">
    <property type="protein sequence ID" value="MBR0669597.1"/>
    <property type="molecule type" value="Genomic_DNA"/>
</dbReference>
<dbReference type="InterPro" id="IPR003778">
    <property type="entry name" value="CT_A_B"/>
</dbReference>
<evidence type="ECO:0000256" key="1">
    <source>
        <dbReference type="ARBA" id="ARBA00022741"/>
    </source>
</evidence>
<keyword evidence="1" id="KW-0547">Nucleotide-binding</keyword>
<dbReference type="RefSeq" id="WP_211859908.1">
    <property type="nucleotide sequence ID" value="NZ_JAAEDM010000001.1"/>
</dbReference>
<dbReference type="Gene3D" id="2.40.100.10">
    <property type="entry name" value="Cyclophilin-like"/>
    <property type="match status" value="1"/>
</dbReference>
<keyword evidence="2" id="KW-0378">Hydrolase</keyword>
<protein>
    <submittedName>
        <fullName evidence="5">Biotin-dependent carboxyltransferase family protein</fullName>
    </submittedName>
</protein>
<keyword evidence="3" id="KW-0067">ATP-binding</keyword>